<feature type="compositionally biased region" description="Polar residues" evidence="1">
    <location>
        <begin position="91"/>
        <end position="100"/>
    </location>
</feature>
<reference evidence="4 5" key="1">
    <citation type="submission" date="2023-03" db="EMBL/GenBank/DDBJ databases">
        <title>Genome insight into feeding habits of ladybird beetles.</title>
        <authorList>
            <person name="Li H.-S."/>
            <person name="Huang Y.-H."/>
            <person name="Pang H."/>
        </authorList>
    </citation>
    <scope>NUCLEOTIDE SEQUENCE [LARGE SCALE GENOMIC DNA]</scope>
    <source>
        <strain evidence="4">SYSU_2023b</strain>
        <tissue evidence="4">Whole body</tissue>
    </source>
</reference>
<dbReference type="PANTHER" id="PTHR46129">
    <property type="entry name" value="SYNAPTOTAGMIN 14, ISOFORM D"/>
    <property type="match status" value="1"/>
</dbReference>
<dbReference type="AlphaFoldDB" id="A0AAW1UJC1"/>
<dbReference type="Gene3D" id="2.60.40.150">
    <property type="entry name" value="C2 domain"/>
    <property type="match status" value="1"/>
</dbReference>
<keyword evidence="2" id="KW-0812">Transmembrane</keyword>
<dbReference type="InterPro" id="IPR043541">
    <property type="entry name" value="SYT14/14L/16"/>
</dbReference>
<keyword evidence="2" id="KW-0472">Membrane</keyword>
<accession>A0AAW1UJC1</accession>
<evidence type="ECO:0000313" key="5">
    <source>
        <dbReference type="Proteomes" id="UP001431783"/>
    </source>
</evidence>
<feature type="transmembrane region" description="Helical" evidence="2">
    <location>
        <begin position="12"/>
        <end position="33"/>
    </location>
</feature>
<dbReference type="PANTHER" id="PTHR46129:SF2">
    <property type="entry name" value="SYNAPTOTAGMIN 14, ISOFORM D"/>
    <property type="match status" value="1"/>
</dbReference>
<dbReference type="Proteomes" id="UP001431783">
    <property type="component" value="Unassembled WGS sequence"/>
</dbReference>
<feature type="region of interest" description="Disordered" evidence="1">
    <location>
        <begin position="91"/>
        <end position="113"/>
    </location>
</feature>
<evidence type="ECO:0000256" key="1">
    <source>
        <dbReference type="SAM" id="MobiDB-lite"/>
    </source>
</evidence>
<protein>
    <recommendedName>
        <fullName evidence="3">C2 domain-containing protein</fullName>
    </recommendedName>
</protein>
<keyword evidence="5" id="KW-1185">Reference proteome</keyword>
<dbReference type="InterPro" id="IPR000008">
    <property type="entry name" value="C2_dom"/>
</dbReference>
<gene>
    <name evidence="4" type="ORF">WA026_011848</name>
</gene>
<evidence type="ECO:0000313" key="4">
    <source>
        <dbReference type="EMBL" id="KAK9880608.1"/>
    </source>
</evidence>
<keyword evidence="2" id="KW-1133">Transmembrane helix</keyword>
<dbReference type="PROSITE" id="PS50004">
    <property type="entry name" value="C2"/>
    <property type="match status" value="1"/>
</dbReference>
<evidence type="ECO:0000256" key="2">
    <source>
        <dbReference type="SAM" id="Phobius"/>
    </source>
</evidence>
<feature type="domain" description="C2" evidence="3">
    <location>
        <begin position="245"/>
        <end position="317"/>
    </location>
</feature>
<comment type="caution">
    <text evidence="4">The sequence shown here is derived from an EMBL/GenBank/DDBJ whole genome shotgun (WGS) entry which is preliminary data.</text>
</comment>
<dbReference type="GO" id="GO:0005543">
    <property type="term" value="F:phospholipid binding"/>
    <property type="evidence" value="ECO:0007669"/>
    <property type="project" value="TreeGrafter"/>
</dbReference>
<dbReference type="InterPro" id="IPR035892">
    <property type="entry name" value="C2_domain_sf"/>
</dbReference>
<sequence length="317" mass="34759">MLITEHITVTDGGTMLAAFAGCGIMMAVLLLYVRNRKLWWWNSVNGMSCCDENCPPVSLRPVPPPPVPSSSTTGPSNHKFVKTYSFDVADSSSESEMGTSRTKRETPAPSGEILTPFFSPKQDLISLVEKGRVGMSSNSSCCSSTTSSVGEKHAESSTSRIVAHVNDNTIRTRLDLKETKIDNQGIEYQKSQTSPTLEAVDANTNTDCIVVMNTETEERSDLMSCVGSDPGVTQHNAGSSSTVSKCGHLEIALQYDAPMRKMTVHVLQARDLPSRDRGQPTHTQVRLILLPSKKQKHKTKIRAVKIHSIWTVSFYIE</sequence>
<organism evidence="4 5">
    <name type="scientific">Henosepilachna vigintioctopunctata</name>
    <dbReference type="NCBI Taxonomy" id="420089"/>
    <lineage>
        <taxon>Eukaryota</taxon>
        <taxon>Metazoa</taxon>
        <taxon>Ecdysozoa</taxon>
        <taxon>Arthropoda</taxon>
        <taxon>Hexapoda</taxon>
        <taxon>Insecta</taxon>
        <taxon>Pterygota</taxon>
        <taxon>Neoptera</taxon>
        <taxon>Endopterygota</taxon>
        <taxon>Coleoptera</taxon>
        <taxon>Polyphaga</taxon>
        <taxon>Cucujiformia</taxon>
        <taxon>Coccinelloidea</taxon>
        <taxon>Coccinellidae</taxon>
        <taxon>Epilachninae</taxon>
        <taxon>Epilachnini</taxon>
        <taxon>Henosepilachna</taxon>
    </lineage>
</organism>
<dbReference type="EMBL" id="JARQZJ010000065">
    <property type="protein sequence ID" value="KAK9880608.1"/>
    <property type="molecule type" value="Genomic_DNA"/>
</dbReference>
<dbReference type="Pfam" id="PF00168">
    <property type="entry name" value="C2"/>
    <property type="match status" value="1"/>
</dbReference>
<evidence type="ECO:0000259" key="3">
    <source>
        <dbReference type="PROSITE" id="PS50004"/>
    </source>
</evidence>
<name>A0AAW1UJC1_9CUCU</name>
<dbReference type="SUPFAM" id="SSF49562">
    <property type="entry name" value="C2 domain (Calcium/lipid-binding domain, CaLB)"/>
    <property type="match status" value="1"/>
</dbReference>
<proteinExistence type="predicted"/>